<protein>
    <submittedName>
        <fullName evidence="1">Uncharacterized protein</fullName>
    </submittedName>
</protein>
<proteinExistence type="predicted"/>
<dbReference type="AlphaFoldDB" id="A0A7C9NC63"/>
<reference evidence="1" key="1">
    <citation type="submission" date="2018-08" db="EMBL/GenBank/DDBJ databases">
        <title>Murine metabolic-syndrome-specific gut microbial biobank.</title>
        <authorList>
            <person name="Liu C."/>
        </authorList>
    </citation>
    <scope>NUCLEOTIDE SEQUENCE [LARGE SCALE GENOMIC DNA]</scope>
    <source>
        <strain evidence="1">Z82</strain>
    </source>
</reference>
<name>A0A7C9NC63_9BACT</name>
<accession>A0A7C9NC63</accession>
<evidence type="ECO:0000313" key="1">
    <source>
        <dbReference type="EMBL" id="NBI35403.1"/>
    </source>
</evidence>
<comment type="caution">
    <text evidence="1">The sequence shown here is derived from an EMBL/GenBank/DDBJ whole genome shotgun (WGS) entry which is preliminary data.</text>
</comment>
<sequence>MVTIEYIRKAAESCDTDMARAFRKALGLPVLWADAPIERIVSVERADEIDWCFRNYGSPMDW</sequence>
<gene>
    <name evidence="1" type="ORF">D1639_10280</name>
</gene>
<organism evidence="1">
    <name type="scientific">Muribaculaceae bacterium Z82</name>
    <dbReference type="NCBI Taxonomy" id="2304548"/>
    <lineage>
        <taxon>Bacteria</taxon>
        <taxon>Pseudomonadati</taxon>
        <taxon>Bacteroidota</taxon>
        <taxon>Bacteroidia</taxon>
        <taxon>Bacteroidales</taxon>
        <taxon>Muribaculaceae</taxon>
    </lineage>
</organism>
<dbReference type="EMBL" id="QWKH01000116">
    <property type="protein sequence ID" value="NBI35403.1"/>
    <property type="molecule type" value="Genomic_DNA"/>
</dbReference>